<organism evidence="2 3">
    <name type="scientific">Orientia tsutsugamushi</name>
    <name type="common">Rickettsia tsutsugamushi</name>
    <dbReference type="NCBI Taxonomy" id="784"/>
    <lineage>
        <taxon>Bacteria</taxon>
        <taxon>Pseudomonadati</taxon>
        <taxon>Pseudomonadota</taxon>
        <taxon>Alphaproteobacteria</taxon>
        <taxon>Rickettsiales</taxon>
        <taxon>Rickettsiaceae</taxon>
        <taxon>Rickettsieae</taxon>
        <taxon>Orientia</taxon>
    </lineage>
</organism>
<gene>
    <name evidence="2" type="ORF">FPW1038_02002</name>
</gene>
<dbReference type="EMBL" id="OOHR01000016">
    <property type="protein sequence ID" value="SPM45783.1"/>
    <property type="molecule type" value="Genomic_DNA"/>
</dbReference>
<protein>
    <submittedName>
        <fullName evidence="2">Uncharacterized protein</fullName>
    </submittedName>
</protein>
<proteinExistence type="predicted"/>
<dbReference type="RefSeq" id="WP_108840131.1">
    <property type="nucleotide sequence ID" value="NZ_OOHR01000016.1"/>
</dbReference>
<evidence type="ECO:0000256" key="1">
    <source>
        <dbReference type="SAM" id="MobiDB-lite"/>
    </source>
</evidence>
<dbReference type="AlphaFoldDB" id="A0A2R8F3J0"/>
<feature type="compositionally biased region" description="Polar residues" evidence="1">
    <location>
        <begin position="8"/>
        <end position="17"/>
    </location>
</feature>
<accession>A0A2R8F3J0</accession>
<sequence>MSKRKTENQISSTSNDNLYKKRKYDEKENSITKDTNLQKKRKYGEDENSVTNDDDIQSLSSHKKQRTQQSNLLDENIFKDWFMVPLKHIASTNIVIRLWINKSTINQISNLFNNSTDIVCDWCELQNNINDKILTLCLPESITQQLISINQFIGNKLFNWLEYHDNNMLCNKSSEYLAVNYICNIEWTPRGTINYLQTARNILARDDNGLSNDQKYQLACNYCLEDSIANYAQKVNLASYLQTTSYLQTIRLHSQPMVYFWSSNMYSTNIDSTTADVKTIDALVSDYNNRNRTNIDTNTYIFNILVENNCHKAMNYVPIEYIWNRLSYEEKSKKLTFVINNINNSDFICLLLSQLDYKQQQKILQNSYFLSVKLTSFLNNLLLSDYFLPIAYNALNIMPEKSFFYLIKAVVNRIGSSLYSKIYDDNHYKFIFKELWKFAPKRLKEYVLECNNTDLIQIFIVFKLFLNDEINNDIDIAKLVLADANATHKYNIMFCDSVQCGVKKCCDLIIKNQWNFLDTFIKLLISSTEDINTLKQELIKDHGYQITIHFYQKQEYDKAEHFLKWCLESDEKIKTFKKELASKEFSCKILESIVTSNKSDFIEIEHYFQWCASNDLKIINELKESIPQKWFQEVIFKLIEQDQYELLDRILNWCFSNDQEKIDNCKNSFYTTKGSNSYCCFSYLIYRLIEKDNSFQLLDKFVKWCFTDIQKINHFKKWILCPQDGIYSLCTYQLQKYEFELADKSVSWFAISNEEIELFKNKFIVAKEIEYILDDYMEELDKLQSLIKWFSPSIEIIKKFKDIVFNMNYNSNFSESLDRYLQECEDLDHDIKNDVNNIVENLLLNVENIISNNQLAMNTIGELAFNIKI</sequence>
<dbReference type="Proteomes" id="UP000244889">
    <property type="component" value="Unassembled WGS sequence"/>
</dbReference>
<name>A0A2R8F3J0_ORITS</name>
<reference evidence="3" key="1">
    <citation type="submission" date="2018-03" db="EMBL/GenBank/DDBJ databases">
        <authorList>
            <person name="Batty M. E."/>
            <person name="Batty M E."/>
        </authorList>
    </citation>
    <scope>NUCLEOTIDE SEQUENCE [LARGE SCALE GENOMIC DNA]</scope>
</reference>
<evidence type="ECO:0000313" key="2">
    <source>
        <dbReference type="EMBL" id="SPM45783.1"/>
    </source>
</evidence>
<feature type="compositionally biased region" description="Acidic residues" evidence="1">
    <location>
        <begin position="46"/>
        <end position="56"/>
    </location>
</feature>
<evidence type="ECO:0000313" key="3">
    <source>
        <dbReference type="Proteomes" id="UP000244889"/>
    </source>
</evidence>
<feature type="region of interest" description="Disordered" evidence="1">
    <location>
        <begin position="1"/>
        <end position="67"/>
    </location>
</feature>